<comment type="similarity">
    <text evidence="6">Belongs to the cytidine and deoxycytidylate deaminase family.</text>
</comment>
<dbReference type="Gene3D" id="3.90.79.10">
    <property type="entry name" value="Nucleoside Triphosphate Pyrophosphohydrolase"/>
    <property type="match status" value="1"/>
</dbReference>
<comment type="cofactor">
    <cofactor evidence="6">
        <name>Zn(2+)</name>
        <dbReference type="ChEBI" id="CHEBI:29105"/>
    </cofactor>
    <text evidence="6">Binds 1 zinc ion per subunit.</text>
</comment>
<evidence type="ECO:0000256" key="1">
    <source>
        <dbReference type="ARBA" id="ARBA00022694"/>
    </source>
</evidence>
<dbReference type="InterPro" id="IPR000086">
    <property type="entry name" value="NUDIX_hydrolase_dom"/>
</dbReference>
<dbReference type="Proteomes" id="UP000830116">
    <property type="component" value="Chromosome"/>
</dbReference>
<feature type="domain" description="CMP/dCMP-type deaminase" evidence="8">
    <location>
        <begin position="5"/>
        <end position="120"/>
    </location>
</feature>
<dbReference type="Pfam" id="PF14437">
    <property type="entry name" value="MafB19-deam"/>
    <property type="match status" value="1"/>
</dbReference>
<accession>A0ABY4C967</accession>
<gene>
    <name evidence="6 9" type="primary">tadA</name>
    <name evidence="9" type="ORF">MNR06_10915</name>
</gene>
<dbReference type="PRINTS" id="PR00502">
    <property type="entry name" value="NUDIXFAMILY"/>
</dbReference>
<keyword evidence="1 6" id="KW-0819">tRNA processing</keyword>
<comment type="subunit">
    <text evidence="6">Homodimer.</text>
</comment>
<dbReference type="InterPro" id="IPR058535">
    <property type="entry name" value="MafB19-deam"/>
</dbReference>
<dbReference type="RefSeq" id="WP_243535953.1">
    <property type="nucleotide sequence ID" value="NZ_CP093442.1"/>
</dbReference>
<feature type="binding site" evidence="6">
    <location>
        <position position="86"/>
    </location>
    <ligand>
        <name>Zn(2+)</name>
        <dbReference type="ChEBI" id="CHEBI:29105"/>
        <note>catalytic</note>
    </ligand>
</feature>
<dbReference type="GO" id="GO:0052717">
    <property type="term" value="F:tRNA-specific adenosine-34 deaminase activity"/>
    <property type="evidence" value="ECO:0007669"/>
    <property type="project" value="UniProtKB-EC"/>
</dbReference>
<dbReference type="SUPFAM" id="SSF53927">
    <property type="entry name" value="Cytidine deaminase-like"/>
    <property type="match status" value="1"/>
</dbReference>
<dbReference type="NCBIfam" id="NF008113">
    <property type="entry name" value="PRK10860.1"/>
    <property type="match status" value="1"/>
</dbReference>
<protein>
    <recommendedName>
        <fullName evidence="6">tRNA-specific adenosine deaminase</fullName>
        <ecNumber evidence="6">3.5.4.33</ecNumber>
    </recommendedName>
</protein>
<dbReference type="PANTHER" id="PTHR11079">
    <property type="entry name" value="CYTOSINE DEAMINASE FAMILY MEMBER"/>
    <property type="match status" value="1"/>
</dbReference>
<dbReference type="PROSITE" id="PS51747">
    <property type="entry name" value="CYT_DCMP_DEAMINASES_2"/>
    <property type="match status" value="1"/>
</dbReference>
<dbReference type="InterPro" id="IPR016193">
    <property type="entry name" value="Cytidine_deaminase-like"/>
</dbReference>
<dbReference type="EMBL" id="CP093442">
    <property type="protein sequence ID" value="UOF00211.1"/>
    <property type="molecule type" value="Genomic_DNA"/>
</dbReference>
<dbReference type="InterPro" id="IPR020476">
    <property type="entry name" value="Nudix_hydrolase"/>
</dbReference>
<keyword evidence="10" id="KW-1185">Reference proteome</keyword>
<feature type="binding site" evidence="6">
    <location>
        <position position="56"/>
    </location>
    <ligand>
        <name>Zn(2+)</name>
        <dbReference type="ChEBI" id="CHEBI:29105"/>
        <note>catalytic</note>
    </ligand>
</feature>
<dbReference type="InterPro" id="IPR028883">
    <property type="entry name" value="tRNA_aden_deaminase"/>
</dbReference>
<dbReference type="Pfam" id="PF00293">
    <property type="entry name" value="NUDIX"/>
    <property type="match status" value="1"/>
</dbReference>
<evidence type="ECO:0000313" key="9">
    <source>
        <dbReference type="EMBL" id="UOF00211.1"/>
    </source>
</evidence>
<evidence type="ECO:0000259" key="8">
    <source>
        <dbReference type="PROSITE" id="PS51747"/>
    </source>
</evidence>
<comment type="function">
    <text evidence="6">Catalyzes the deamination of adenosine to inosine at the wobble position 34 of tRNA(Arg2).</text>
</comment>
<feature type="binding site" evidence="6">
    <location>
        <position position="89"/>
    </location>
    <ligand>
        <name>Zn(2+)</name>
        <dbReference type="ChEBI" id="CHEBI:29105"/>
        <note>catalytic</note>
    </ligand>
</feature>
<dbReference type="PROSITE" id="PS51462">
    <property type="entry name" value="NUDIX"/>
    <property type="match status" value="1"/>
</dbReference>
<dbReference type="SUPFAM" id="SSF55811">
    <property type="entry name" value="Nudix"/>
    <property type="match status" value="1"/>
</dbReference>
<evidence type="ECO:0000256" key="5">
    <source>
        <dbReference type="ARBA" id="ARBA00048045"/>
    </source>
</evidence>
<proteinExistence type="inferred from homology"/>
<organism evidence="9 10">
    <name type="scientific">Bdellovibrio reynosensis</name>
    <dbReference type="NCBI Taxonomy" id="2835041"/>
    <lineage>
        <taxon>Bacteria</taxon>
        <taxon>Pseudomonadati</taxon>
        <taxon>Bdellovibrionota</taxon>
        <taxon>Bdellovibrionia</taxon>
        <taxon>Bdellovibrionales</taxon>
        <taxon>Pseudobdellovibrionaceae</taxon>
        <taxon>Bdellovibrio</taxon>
    </lineage>
</organism>
<dbReference type="CDD" id="cd01285">
    <property type="entry name" value="nucleoside_deaminase"/>
    <property type="match status" value="1"/>
</dbReference>
<dbReference type="InterPro" id="IPR002125">
    <property type="entry name" value="CMP_dCMP_dom"/>
</dbReference>
<feature type="domain" description="Nudix hydrolase" evidence="7">
    <location>
        <begin position="163"/>
        <end position="299"/>
    </location>
</feature>
<evidence type="ECO:0000259" key="7">
    <source>
        <dbReference type="PROSITE" id="PS51462"/>
    </source>
</evidence>
<sequence length="309" mass="35222">MIDTRDDEQWMRFALSLAKKAAHKGEVPVAALLVGPEGLITQAINTRERQQTPIGHAELFCLHKASQKKGNWRLNECTLYVTLEPCVMCAGAIQQSRVQRVVYGATDPKGGAVKSLFQVLNDDRLNHKVDVTSGVLEKECSELLHGFFQSRRDEEKAEKAQKVYRKRASVIVVHKNKILGFNAVDPVSQEPYFFLPGGRVEDGETPKETAERECLEETGYRVRVLEETAFERKYDFNWNGEIHACDTVFYVAQLDEEWSEPKDVRDTDYHQGVDWIEAKNASDVFSYNKDILWAVQKLLKTAQKKSALR</sequence>
<dbReference type="EC" id="3.5.4.33" evidence="6"/>
<name>A0ABY4C967_9BACT</name>
<evidence type="ECO:0000256" key="4">
    <source>
        <dbReference type="ARBA" id="ARBA00022833"/>
    </source>
</evidence>
<keyword evidence="4 6" id="KW-0862">Zinc</keyword>
<evidence type="ECO:0000256" key="3">
    <source>
        <dbReference type="ARBA" id="ARBA00022801"/>
    </source>
</evidence>
<dbReference type="InterPro" id="IPR015797">
    <property type="entry name" value="NUDIX_hydrolase-like_dom_sf"/>
</dbReference>
<feature type="active site" description="Proton donor" evidence="6">
    <location>
        <position position="58"/>
    </location>
</feature>
<dbReference type="Gene3D" id="3.40.140.10">
    <property type="entry name" value="Cytidine Deaminase, domain 2"/>
    <property type="match status" value="1"/>
</dbReference>
<dbReference type="PANTHER" id="PTHR11079:SF202">
    <property type="entry name" value="TRNA-SPECIFIC ADENOSINE DEAMINASE"/>
    <property type="match status" value="1"/>
</dbReference>
<evidence type="ECO:0000256" key="2">
    <source>
        <dbReference type="ARBA" id="ARBA00022723"/>
    </source>
</evidence>
<keyword evidence="2 6" id="KW-0479">Metal-binding</keyword>
<reference evidence="9" key="1">
    <citation type="submission" date="2022-03" db="EMBL/GenBank/DDBJ databases">
        <title>Genome Identification and Characterization of new species Bdellovibrio reynosense LBG001 sp. nov. from a Mexico soil sample.</title>
        <authorList>
            <person name="Camilli A."/>
            <person name="Ajao Y."/>
            <person name="Guo X."/>
        </authorList>
    </citation>
    <scope>NUCLEOTIDE SEQUENCE</scope>
    <source>
        <strain evidence="9">LBG001</strain>
    </source>
</reference>
<comment type="catalytic activity">
    <reaction evidence="5 6">
        <text>adenosine(34) in tRNA + H2O + H(+) = inosine(34) in tRNA + NH4(+)</text>
        <dbReference type="Rhea" id="RHEA:43168"/>
        <dbReference type="Rhea" id="RHEA-COMP:10373"/>
        <dbReference type="Rhea" id="RHEA-COMP:10374"/>
        <dbReference type="ChEBI" id="CHEBI:15377"/>
        <dbReference type="ChEBI" id="CHEBI:15378"/>
        <dbReference type="ChEBI" id="CHEBI:28938"/>
        <dbReference type="ChEBI" id="CHEBI:74411"/>
        <dbReference type="ChEBI" id="CHEBI:82852"/>
        <dbReference type="EC" id="3.5.4.33"/>
    </reaction>
</comment>
<keyword evidence="3 6" id="KW-0378">Hydrolase</keyword>
<dbReference type="HAMAP" id="MF_00972">
    <property type="entry name" value="tRNA_aden_deaminase"/>
    <property type="match status" value="1"/>
</dbReference>
<evidence type="ECO:0000313" key="10">
    <source>
        <dbReference type="Proteomes" id="UP000830116"/>
    </source>
</evidence>
<evidence type="ECO:0000256" key="6">
    <source>
        <dbReference type="HAMAP-Rule" id="MF_00972"/>
    </source>
</evidence>